<dbReference type="OrthoDB" id="513241at2"/>
<organism evidence="2 3">
    <name type="scientific">Rubidibacter lacunae KORDI 51-2</name>
    <dbReference type="NCBI Taxonomy" id="582515"/>
    <lineage>
        <taxon>Bacteria</taxon>
        <taxon>Bacillati</taxon>
        <taxon>Cyanobacteriota</taxon>
        <taxon>Cyanophyceae</taxon>
        <taxon>Oscillatoriophycideae</taxon>
        <taxon>Chroococcales</taxon>
        <taxon>Aphanothecaceae</taxon>
        <taxon>Rubidibacter</taxon>
    </lineage>
</organism>
<evidence type="ECO:0000256" key="1">
    <source>
        <dbReference type="SAM" id="Phobius"/>
    </source>
</evidence>
<dbReference type="AlphaFoldDB" id="U5DTS2"/>
<feature type="transmembrane region" description="Helical" evidence="1">
    <location>
        <begin position="6"/>
        <end position="30"/>
    </location>
</feature>
<sequence>MRALEFGNALLATSTPFLTLLLAVGLFFFIRASVKDRTTRVRLTSELPETELLLQIQTYFINRSYRVKSIAPGRERIVLEGYVRPSWFLAIFLTLLAACGCICLALVLSFTRPEVRDLFVGMTLLAPLAGTFYWQRAGRVEEVVLDLDASAAPDRLAIEITAHRDEIIQLRKSLPLTGTDS</sequence>
<gene>
    <name evidence="2" type="ORF">KR51_00001300</name>
</gene>
<dbReference type="Proteomes" id="UP000016960">
    <property type="component" value="Unassembled WGS sequence"/>
</dbReference>
<feature type="transmembrane region" description="Helical" evidence="1">
    <location>
        <begin position="116"/>
        <end position="134"/>
    </location>
</feature>
<protein>
    <recommendedName>
        <fullName evidence="4">Cofactor assembly of complex C subunit B</fullName>
    </recommendedName>
</protein>
<comment type="caution">
    <text evidence="2">The sequence shown here is derived from an EMBL/GenBank/DDBJ whole genome shotgun (WGS) entry which is preliminary data.</text>
</comment>
<feature type="transmembrane region" description="Helical" evidence="1">
    <location>
        <begin position="86"/>
        <end position="110"/>
    </location>
</feature>
<dbReference type="InterPro" id="IPR021919">
    <property type="entry name" value="CCB1"/>
</dbReference>
<dbReference type="PATRIC" id="fig|582515.4.peg.152"/>
<dbReference type="eggNOG" id="ENOG5031S34">
    <property type="taxonomic scope" value="Bacteria"/>
</dbReference>
<name>U5DTS2_9CHRO</name>
<evidence type="ECO:0000313" key="3">
    <source>
        <dbReference type="Proteomes" id="UP000016960"/>
    </source>
</evidence>
<dbReference type="RefSeq" id="WP_022603814.1">
    <property type="nucleotide sequence ID" value="NZ_ASSJ01000003.1"/>
</dbReference>
<dbReference type="PANTHER" id="PTHR35302:SF1">
    <property type="entry name" value="PROTEIN COFACTOR ASSEMBLY OF COMPLEX C SUBUNIT B CCB1, CHLOROPLASTIC"/>
    <property type="match status" value="1"/>
</dbReference>
<evidence type="ECO:0008006" key="4">
    <source>
        <dbReference type="Google" id="ProtNLM"/>
    </source>
</evidence>
<dbReference type="Pfam" id="PF12046">
    <property type="entry name" value="CCB1"/>
    <property type="match status" value="1"/>
</dbReference>
<reference evidence="2 3" key="1">
    <citation type="submission" date="2013-05" db="EMBL/GenBank/DDBJ databases">
        <title>Draft genome sequence of Rubidibacter lacunae KORDI 51-2.</title>
        <authorList>
            <person name="Choi D.H."/>
            <person name="Noh J.H."/>
            <person name="Kwon K.-K."/>
            <person name="Lee J.-H."/>
            <person name="Ryu J.-Y."/>
        </authorList>
    </citation>
    <scope>NUCLEOTIDE SEQUENCE [LARGE SCALE GENOMIC DNA]</scope>
    <source>
        <strain evidence="2 3">KORDI 51-2</strain>
    </source>
</reference>
<evidence type="ECO:0000313" key="2">
    <source>
        <dbReference type="EMBL" id="ERN43070.1"/>
    </source>
</evidence>
<dbReference type="PANTHER" id="PTHR35302">
    <property type="match status" value="1"/>
</dbReference>
<dbReference type="EMBL" id="ASSJ01000003">
    <property type="protein sequence ID" value="ERN43070.1"/>
    <property type="molecule type" value="Genomic_DNA"/>
</dbReference>
<keyword evidence="1" id="KW-0472">Membrane</keyword>
<dbReference type="InParanoid" id="U5DTS2"/>
<keyword evidence="1" id="KW-0812">Transmembrane</keyword>
<keyword evidence="3" id="KW-1185">Reference proteome</keyword>
<keyword evidence="1" id="KW-1133">Transmembrane helix</keyword>
<accession>U5DTS2</accession>
<proteinExistence type="predicted"/>
<dbReference type="STRING" id="582515.KR51_00001300"/>